<feature type="domain" description="DUF7881" evidence="2">
    <location>
        <begin position="9"/>
        <end position="79"/>
    </location>
</feature>
<dbReference type="InterPro" id="IPR057203">
    <property type="entry name" value="DUF7881"/>
</dbReference>
<dbReference type="OrthoDB" id="2142759at2759"/>
<reference evidence="3" key="2">
    <citation type="journal article" date="2023" name="IMA Fungus">
        <title>Comparative genomic study of the Penicillium genus elucidates a diverse pangenome and 15 lateral gene transfer events.</title>
        <authorList>
            <person name="Petersen C."/>
            <person name="Sorensen T."/>
            <person name="Nielsen M.R."/>
            <person name="Sondergaard T.E."/>
            <person name="Sorensen J.L."/>
            <person name="Fitzpatrick D.A."/>
            <person name="Frisvad J.C."/>
            <person name="Nielsen K.L."/>
        </authorList>
    </citation>
    <scope>NUCLEOTIDE SEQUENCE</scope>
    <source>
        <strain evidence="3">IBT 17660</strain>
    </source>
</reference>
<feature type="domain" description="HNH nuclease" evidence="1">
    <location>
        <begin position="116"/>
        <end position="180"/>
    </location>
</feature>
<dbReference type="InterPro" id="IPR003615">
    <property type="entry name" value="HNH_nuc"/>
</dbReference>
<gene>
    <name evidence="3" type="ORF">N7530_011074</name>
</gene>
<dbReference type="Pfam" id="PF13391">
    <property type="entry name" value="HNH_2"/>
    <property type="match status" value="1"/>
</dbReference>
<evidence type="ECO:0000259" key="2">
    <source>
        <dbReference type="Pfam" id="PF25324"/>
    </source>
</evidence>
<comment type="caution">
    <text evidence="3">The sequence shown here is derived from an EMBL/GenBank/DDBJ whole genome shotgun (WGS) entry which is preliminary data.</text>
</comment>
<name>A0A9W9WGG8_9EURO</name>
<dbReference type="Pfam" id="PF25324">
    <property type="entry name" value="DUF7881"/>
    <property type="match status" value="1"/>
</dbReference>
<evidence type="ECO:0000313" key="3">
    <source>
        <dbReference type="EMBL" id="KAJ5459130.1"/>
    </source>
</evidence>
<evidence type="ECO:0000313" key="4">
    <source>
        <dbReference type="Proteomes" id="UP001147760"/>
    </source>
</evidence>
<reference evidence="3" key="1">
    <citation type="submission" date="2022-12" db="EMBL/GenBank/DDBJ databases">
        <authorList>
            <person name="Petersen C."/>
        </authorList>
    </citation>
    <scope>NUCLEOTIDE SEQUENCE</scope>
    <source>
        <strain evidence="3">IBT 17660</strain>
    </source>
</reference>
<protein>
    <recommendedName>
        <fullName evidence="5">HNH nuclease domain-containing protein</fullName>
    </recommendedName>
</protein>
<dbReference type="EMBL" id="JAPWDO010000008">
    <property type="protein sequence ID" value="KAJ5459130.1"/>
    <property type="molecule type" value="Genomic_DNA"/>
</dbReference>
<organism evidence="3 4">
    <name type="scientific">Penicillium desertorum</name>
    <dbReference type="NCBI Taxonomy" id="1303715"/>
    <lineage>
        <taxon>Eukaryota</taxon>
        <taxon>Fungi</taxon>
        <taxon>Dikarya</taxon>
        <taxon>Ascomycota</taxon>
        <taxon>Pezizomycotina</taxon>
        <taxon>Eurotiomycetes</taxon>
        <taxon>Eurotiomycetidae</taxon>
        <taxon>Eurotiales</taxon>
        <taxon>Aspergillaceae</taxon>
        <taxon>Penicillium</taxon>
    </lineage>
</organism>
<proteinExistence type="predicted"/>
<evidence type="ECO:0008006" key="5">
    <source>
        <dbReference type="Google" id="ProtNLM"/>
    </source>
</evidence>
<sequence length="280" mass="32082">MPPPDRTPWRNVHFYNASDKQLLGGFYQAGSLTESSLLWILGNVLLLNPFAIKHRASGQDITPSNNPVMLGDYDISSDDGTITITHEEWVPRVSSHSPSDQEDSFRDGIRQRDGKCVISGTINDLAQWDWWAGFETAHVFPPNKQHLWIEAESKINSVQNGLLMDATLHILFDQYFFSINPDDGYKIITFVPNHWQIDGRVLDPVCRRPNDPNRVADDFLRWHFRQSVLANVRGVGEPVFETDFPPGTDKMATLRDEPYGKERFEMELELRLGSRAREEE</sequence>
<dbReference type="Proteomes" id="UP001147760">
    <property type="component" value="Unassembled WGS sequence"/>
</dbReference>
<evidence type="ECO:0000259" key="1">
    <source>
        <dbReference type="Pfam" id="PF13391"/>
    </source>
</evidence>
<accession>A0A9W9WGG8</accession>
<dbReference type="AlphaFoldDB" id="A0A9W9WGG8"/>
<keyword evidence="4" id="KW-1185">Reference proteome</keyword>